<dbReference type="Gene3D" id="1.25.40.10">
    <property type="entry name" value="Tetratricopeptide repeat domain"/>
    <property type="match status" value="1"/>
</dbReference>
<dbReference type="Proteomes" id="UP001155546">
    <property type="component" value="Unassembled WGS sequence"/>
</dbReference>
<dbReference type="RefSeq" id="WP_261298799.1">
    <property type="nucleotide sequence ID" value="NZ_JAMTCD010000014.1"/>
</dbReference>
<proteinExistence type="predicted"/>
<evidence type="ECO:0000313" key="2">
    <source>
        <dbReference type="EMBL" id="MCT7942428.1"/>
    </source>
</evidence>
<gene>
    <name evidence="2" type="ORF">NE535_11550</name>
</gene>
<reference evidence="2" key="1">
    <citation type="journal article" date="2023" name="Int. J. Syst. Evol. Microbiol.">
        <title>&lt;i&gt;Shewanella septentrionalis&lt;/i&gt; sp. nov. and &lt;i&gt;Shewanella holmiensis&lt;/i&gt; sp. nov., isolated from Baltic Sea water and sediments.</title>
        <authorList>
            <person name="Martin-Rodriguez A.J."/>
            <person name="Thorell K."/>
            <person name="Joffre E."/>
            <person name="Jensie-Markopoulos S."/>
            <person name="Moore E.R.B."/>
            <person name="Sjoling A."/>
        </authorList>
    </citation>
    <scope>NUCLEOTIDE SEQUENCE</scope>
    <source>
        <strain evidence="2">SP1S2-7</strain>
    </source>
</reference>
<dbReference type="EMBL" id="JAMTCD010000014">
    <property type="protein sequence ID" value="MCT7942428.1"/>
    <property type="molecule type" value="Genomic_DNA"/>
</dbReference>
<keyword evidence="1" id="KW-1133">Transmembrane helix</keyword>
<name>A0A9X2WNE9_9GAMM</name>
<protein>
    <recommendedName>
        <fullName evidence="4">Tetratricopeptide repeat protein</fullName>
    </recommendedName>
</protein>
<comment type="caution">
    <text evidence="2">The sequence shown here is derived from an EMBL/GenBank/DDBJ whole genome shotgun (WGS) entry which is preliminary data.</text>
</comment>
<accession>A0A9X2WNE9</accession>
<dbReference type="AlphaFoldDB" id="A0A9X2WNE9"/>
<feature type="transmembrane region" description="Helical" evidence="1">
    <location>
        <begin position="84"/>
        <end position="106"/>
    </location>
</feature>
<feature type="transmembrane region" description="Helical" evidence="1">
    <location>
        <begin position="43"/>
        <end position="63"/>
    </location>
</feature>
<feature type="transmembrane region" description="Helical" evidence="1">
    <location>
        <begin position="126"/>
        <end position="148"/>
    </location>
</feature>
<evidence type="ECO:0008006" key="4">
    <source>
        <dbReference type="Google" id="ProtNLM"/>
    </source>
</evidence>
<keyword evidence="3" id="KW-1185">Reference proteome</keyword>
<evidence type="ECO:0000256" key="1">
    <source>
        <dbReference type="SAM" id="Phobius"/>
    </source>
</evidence>
<organism evidence="2 3">
    <name type="scientific">Shewanella holmiensis</name>
    <dbReference type="NCBI Taxonomy" id="2952222"/>
    <lineage>
        <taxon>Bacteria</taxon>
        <taxon>Pseudomonadati</taxon>
        <taxon>Pseudomonadota</taxon>
        <taxon>Gammaproteobacteria</taxon>
        <taxon>Alteromonadales</taxon>
        <taxon>Shewanellaceae</taxon>
        <taxon>Shewanella</taxon>
    </lineage>
</organism>
<sequence>MGSLVCLLFTCVVFLMLGFSIDAAAIASVGTSDLKNSSPIFNVWPLFLTVAIAGSFGGFVHALESDKTHVIKVPFHGDIADSGIWGHIFIGICGAFVAIAVVLAIFGLDVEPLVDKTKFGVLSIKLMFYIAGISIVGGYSGLPIISLISSAALKKVQKQVEALENSDIEKSIELKKFSTDFAAIQAELDAKVIELKEVTAKSVLLTAESHAKNGFFLEAIEIIINEYLPEHSNDPKAYHWLALCEKRRGNLKEALSYVSKSIELKKSRLAYFNFACYKNLLDFPKVQVYDALRSAWKYADTEMDRNRFLSGLKEDEDLASLRESEQFKALIAECEAS</sequence>
<evidence type="ECO:0000313" key="3">
    <source>
        <dbReference type="Proteomes" id="UP001155546"/>
    </source>
</evidence>
<dbReference type="InterPro" id="IPR011990">
    <property type="entry name" value="TPR-like_helical_dom_sf"/>
</dbReference>
<keyword evidence="1" id="KW-0472">Membrane</keyword>
<keyword evidence="1" id="KW-0812">Transmembrane</keyword>
<dbReference type="SUPFAM" id="SSF48452">
    <property type="entry name" value="TPR-like"/>
    <property type="match status" value="1"/>
</dbReference>